<evidence type="ECO:0000256" key="1">
    <source>
        <dbReference type="SAM" id="Phobius"/>
    </source>
</evidence>
<dbReference type="EMBL" id="FOXX01000019">
    <property type="protein sequence ID" value="SFQ86753.1"/>
    <property type="molecule type" value="Genomic_DNA"/>
</dbReference>
<keyword evidence="3" id="KW-1185">Reference proteome</keyword>
<dbReference type="RefSeq" id="WP_061802840.1">
    <property type="nucleotide sequence ID" value="NZ_FOXX01000019.1"/>
</dbReference>
<proteinExistence type="predicted"/>
<sequence>MKNLLNNSSEQIIADIACRKSLLFFWLPTYFLISNKRVSIHSRNAILGILPLGTSGEDLTYRSISSVKTSTKLHIFRFLIGAWLTFWGALSTLPVGFSAFSSNVGIVMFLLLVFGVLLLLHSYTATLKISNSSGGTTKVEVPYIEGRKLKKVAKHINSQLINY</sequence>
<comment type="caution">
    <text evidence="2">The sequence shown here is derived from an EMBL/GenBank/DDBJ whole genome shotgun (WGS) entry which is preliminary data.</text>
</comment>
<keyword evidence="1" id="KW-1133">Transmembrane helix</keyword>
<protein>
    <submittedName>
        <fullName evidence="2">Uncharacterized protein</fullName>
    </submittedName>
</protein>
<name>A0A1I6C0P0_9BACI</name>
<evidence type="ECO:0000313" key="2">
    <source>
        <dbReference type="EMBL" id="SFQ86753.1"/>
    </source>
</evidence>
<organism evidence="2 3">
    <name type="scientific">Priestia endophytica DSM 13796</name>
    <dbReference type="NCBI Taxonomy" id="1121089"/>
    <lineage>
        <taxon>Bacteria</taxon>
        <taxon>Bacillati</taxon>
        <taxon>Bacillota</taxon>
        <taxon>Bacilli</taxon>
        <taxon>Bacillales</taxon>
        <taxon>Bacillaceae</taxon>
        <taxon>Priestia</taxon>
    </lineage>
</organism>
<dbReference type="GeneID" id="93713235"/>
<reference evidence="2 3" key="1">
    <citation type="submission" date="2016-10" db="EMBL/GenBank/DDBJ databases">
        <authorList>
            <person name="Varghese N."/>
            <person name="Submissions S."/>
        </authorList>
    </citation>
    <scope>NUCLEOTIDE SEQUENCE [LARGE SCALE GENOMIC DNA]</scope>
    <source>
        <strain evidence="2 3">DSM 13796</strain>
    </source>
</reference>
<dbReference type="Proteomes" id="UP000182762">
    <property type="component" value="Unassembled WGS sequence"/>
</dbReference>
<accession>A0A1I6C0P0</accession>
<feature type="transmembrane region" description="Helical" evidence="1">
    <location>
        <begin position="75"/>
        <end position="93"/>
    </location>
</feature>
<evidence type="ECO:0000313" key="3">
    <source>
        <dbReference type="Proteomes" id="UP000182762"/>
    </source>
</evidence>
<keyword evidence="1" id="KW-0812">Transmembrane</keyword>
<feature type="transmembrane region" description="Helical" evidence="1">
    <location>
        <begin position="99"/>
        <end position="120"/>
    </location>
</feature>
<keyword evidence="1" id="KW-0472">Membrane</keyword>
<gene>
    <name evidence="2" type="ORF">SAMN02745910_04714</name>
</gene>